<feature type="transmembrane region" description="Helical" evidence="6">
    <location>
        <begin position="136"/>
        <end position="154"/>
    </location>
</feature>
<feature type="transmembrane region" description="Helical" evidence="6">
    <location>
        <begin position="193"/>
        <end position="216"/>
    </location>
</feature>
<feature type="transmembrane region" description="Helical" evidence="6">
    <location>
        <begin position="166"/>
        <end position="187"/>
    </location>
</feature>
<dbReference type="RefSeq" id="WP_188907438.1">
    <property type="nucleotide sequence ID" value="NZ_BMIQ01000002.1"/>
</dbReference>
<protein>
    <submittedName>
        <fullName evidence="8">Membrane protein</fullName>
    </submittedName>
</protein>
<sequence length="243" mass="25730">MGRWRPRSHRVEGGLVLSRSAFGVIHLLGLDPHALIAAYGAWAVLLVVGLESMGVPLPGETILVGAAIYAGTTHRLDIGTVILAAAAGAVVGDNLGYWIGRRIGFPLLVRHGGRIGLDEPRLKLGQYLFRRHGGKVVFFGRFVALLRTLAALLAGVNRMSWPHFMLCNLAGGVVWAVVFGLGGYSLGHLVERYAGPVGLALLAIGVVGAVIASLALRRAEARLLAEAERAFPGPLLPVPQPPR</sequence>
<evidence type="ECO:0000313" key="9">
    <source>
        <dbReference type="Proteomes" id="UP000644699"/>
    </source>
</evidence>
<keyword evidence="5 6" id="KW-0472">Membrane</keyword>
<dbReference type="Pfam" id="PF09335">
    <property type="entry name" value="VTT_dom"/>
    <property type="match status" value="1"/>
</dbReference>
<reference evidence="8" key="2">
    <citation type="submission" date="2020-09" db="EMBL/GenBank/DDBJ databases">
        <authorList>
            <person name="Sun Q."/>
            <person name="Zhou Y."/>
        </authorList>
    </citation>
    <scope>NUCLEOTIDE SEQUENCE</scope>
    <source>
        <strain evidence="8">CGMCC 1.15367</strain>
    </source>
</reference>
<name>A0A917E282_9HYPH</name>
<organism evidence="8 9">
    <name type="scientific">Aureimonas endophytica</name>
    <dbReference type="NCBI Taxonomy" id="2027858"/>
    <lineage>
        <taxon>Bacteria</taxon>
        <taxon>Pseudomonadati</taxon>
        <taxon>Pseudomonadota</taxon>
        <taxon>Alphaproteobacteria</taxon>
        <taxon>Hyphomicrobiales</taxon>
        <taxon>Aurantimonadaceae</taxon>
        <taxon>Aureimonas</taxon>
    </lineage>
</organism>
<evidence type="ECO:0000256" key="5">
    <source>
        <dbReference type="ARBA" id="ARBA00023136"/>
    </source>
</evidence>
<keyword evidence="4 6" id="KW-1133">Transmembrane helix</keyword>
<evidence type="ECO:0000259" key="7">
    <source>
        <dbReference type="Pfam" id="PF09335"/>
    </source>
</evidence>
<evidence type="ECO:0000256" key="2">
    <source>
        <dbReference type="ARBA" id="ARBA00022475"/>
    </source>
</evidence>
<feature type="transmembrane region" description="Helical" evidence="6">
    <location>
        <begin position="36"/>
        <end position="57"/>
    </location>
</feature>
<keyword evidence="9" id="KW-1185">Reference proteome</keyword>
<dbReference type="InterPro" id="IPR032816">
    <property type="entry name" value="VTT_dom"/>
</dbReference>
<feature type="transmembrane region" description="Helical" evidence="6">
    <location>
        <begin position="78"/>
        <end position="99"/>
    </location>
</feature>
<accession>A0A917E282</accession>
<evidence type="ECO:0000256" key="4">
    <source>
        <dbReference type="ARBA" id="ARBA00022989"/>
    </source>
</evidence>
<dbReference type="Proteomes" id="UP000644699">
    <property type="component" value="Unassembled WGS sequence"/>
</dbReference>
<dbReference type="GO" id="GO:0005886">
    <property type="term" value="C:plasma membrane"/>
    <property type="evidence" value="ECO:0007669"/>
    <property type="project" value="UniProtKB-SubCell"/>
</dbReference>
<dbReference type="InterPro" id="IPR051311">
    <property type="entry name" value="DedA_domain"/>
</dbReference>
<reference evidence="8" key="1">
    <citation type="journal article" date="2014" name="Int. J. Syst. Evol. Microbiol.">
        <title>Complete genome sequence of Corynebacterium casei LMG S-19264T (=DSM 44701T), isolated from a smear-ripened cheese.</title>
        <authorList>
            <consortium name="US DOE Joint Genome Institute (JGI-PGF)"/>
            <person name="Walter F."/>
            <person name="Albersmeier A."/>
            <person name="Kalinowski J."/>
            <person name="Ruckert C."/>
        </authorList>
    </citation>
    <scope>NUCLEOTIDE SEQUENCE</scope>
    <source>
        <strain evidence="8">CGMCC 1.15367</strain>
    </source>
</reference>
<gene>
    <name evidence="8" type="ORF">GCM10011390_12930</name>
</gene>
<dbReference type="PANTHER" id="PTHR42709:SF6">
    <property type="entry name" value="UNDECAPRENYL PHOSPHATE TRANSPORTER A"/>
    <property type="match status" value="1"/>
</dbReference>
<evidence type="ECO:0000256" key="3">
    <source>
        <dbReference type="ARBA" id="ARBA00022692"/>
    </source>
</evidence>
<keyword evidence="3 6" id="KW-0812">Transmembrane</keyword>
<comment type="caution">
    <text evidence="8">The sequence shown here is derived from an EMBL/GenBank/DDBJ whole genome shotgun (WGS) entry which is preliminary data.</text>
</comment>
<proteinExistence type="predicted"/>
<dbReference type="AlphaFoldDB" id="A0A917E282"/>
<dbReference type="PANTHER" id="PTHR42709">
    <property type="entry name" value="ALKALINE PHOSPHATASE LIKE PROTEIN"/>
    <property type="match status" value="1"/>
</dbReference>
<dbReference type="EMBL" id="BMIQ01000002">
    <property type="protein sequence ID" value="GGD95582.1"/>
    <property type="molecule type" value="Genomic_DNA"/>
</dbReference>
<evidence type="ECO:0000256" key="1">
    <source>
        <dbReference type="ARBA" id="ARBA00004651"/>
    </source>
</evidence>
<comment type="subcellular location">
    <subcellularLocation>
        <location evidence="1">Cell membrane</location>
        <topology evidence="1">Multi-pass membrane protein</topology>
    </subcellularLocation>
</comment>
<feature type="domain" description="VTT" evidence="7">
    <location>
        <begin position="57"/>
        <end position="184"/>
    </location>
</feature>
<feature type="transmembrane region" description="Helical" evidence="6">
    <location>
        <begin position="12"/>
        <end position="30"/>
    </location>
</feature>
<evidence type="ECO:0000313" key="8">
    <source>
        <dbReference type="EMBL" id="GGD95582.1"/>
    </source>
</evidence>
<keyword evidence="2" id="KW-1003">Cell membrane</keyword>
<evidence type="ECO:0000256" key="6">
    <source>
        <dbReference type="SAM" id="Phobius"/>
    </source>
</evidence>